<sequence>MPRMNNRRIMAKHYAQGVIAHLNLLGYHDEQAKLVFFRHYREMKRIFGLEPNVGEFAKLIDEFERAIKREEDNLKNPNYIKVGHLHERLIKLKSKQEKLKSTMTFELTESMLQKIKEWDSCHTTDATEAKFAYIFIPTGLGVIIKVECNICNRVLDLTEAWY</sequence>
<dbReference type="RefSeq" id="WP_046234903.1">
    <property type="nucleotide sequence ID" value="NZ_FONN01000041.1"/>
</dbReference>
<organism evidence="1 2">
    <name type="scientific">Paenibacillus algorifonticola</name>
    <dbReference type="NCBI Taxonomy" id="684063"/>
    <lineage>
        <taxon>Bacteria</taxon>
        <taxon>Bacillati</taxon>
        <taxon>Bacillota</taxon>
        <taxon>Bacilli</taxon>
        <taxon>Bacillales</taxon>
        <taxon>Paenibacillaceae</taxon>
        <taxon>Paenibacillus</taxon>
    </lineage>
</organism>
<accession>A0A1I2ITD2</accession>
<dbReference type="Proteomes" id="UP000183410">
    <property type="component" value="Unassembled WGS sequence"/>
</dbReference>
<name>A0A1I2ITD2_9BACL</name>
<protein>
    <recommendedName>
        <fullName evidence="3">DUF5651 domain-containing protein</fullName>
    </recommendedName>
</protein>
<gene>
    <name evidence="1" type="ORF">SAMN04487969_1413</name>
</gene>
<evidence type="ECO:0008006" key="3">
    <source>
        <dbReference type="Google" id="ProtNLM"/>
    </source>
</evidence>
<keyword evidence="2" id="KW-1185">Reference proteome</keyword>
<proteinExistence type="predicted"/>
<evidence type="ECO:0000313" key="1">
    <source>
        <dbReference type="EMBL" id="SFF44990.1"/>
    </source>
</evidence>
<dbReference type="EMBL" id="FONN01000041">
    <property type="protein sequence ID" value="SFF44990.1"/>
    <property type="molecule type" value="Genomic_DNA"/>
</dbReference>
<dbReference type="AlphaFoldDB" id="A0A1I2ITD2"/>
<evidence type="ECO:0000313" key="2">
    <source>
        <dbReference type="Proteomes" id="UP000183410"/>
    </source>
</evidence>
<dbReference type="OrthoDB" id="2666726at2"/>
<reference evidence="2" key="1">
    <citation type="submission" date="2016-10" db="EMBL/GenBank/DDBJ databases">
        <authorList>
            <person name="Varghese N."/>
            <person name="Submissions S."/>
        </authorList>
    </citation>
    <scope>NUCLEOTIDE SEQUENCE [LARGE SCALE GENOMIC DNA]</scope>
    <source>
        <strain evidence="2">CGMCC 1.10223</strain>
    </source>
</reference>